<dbReference type="GO" id="GO:0003677">
    <property type="term" value="F:DNA binding"/>
    <property type="evidence" value="ECO:0007669"/>
    <property type="project" value="InterPro"/>
</dbReference>
<evidence type="ECO:0000313" key="2">
    <source>
        <dbReference type="EMBL" id="ATL68196.1"/>
    </source>
</evidence>
<dbReference type="InterPro" id="IPR010982">
    <property type="entry name" value="Lambda_DNA-bd_dom_sf"/>
</dbReference>
<evidence type="ECO:0000259" key="1">
    <source>
        <dbReference type="PROSITE" id="PS50943"/>
    </source>
</evidence>
<dbReference type="SUPFAM" id="SSF47413">
    <property type="entry name" value="lambda repressor-like DNA-binding domains"/>
    <property type="match status" value="1"/>
</dbReference>
<gene>
    <name evidence="2" type="ORF">CRH09_20445</name>
</gene>
<protein>
    <recommendedName>
        <fullName evidence="1">HTH cro/C1-type domain-containing protein</fullName>
    </recommendedName>
</protein>
<dbReference type="EMBL" id="CP023778">
    <property type="protein sequence ID" value="ATL68196.1"/>
    <property type="molecule type" value="Genomic_DNA"/>
</dbReference>
<sequence length="490" mass="52443">MRSDEPRATGHKNLVPHRETPAVRSRVVDGTRRRGSRWRRCRPGAGACIQPHAHRGGFGLEGVYTASTAALGSGVMGRRGIEPSEDAVITGARLRQSRESAGLSLSQLAGMVPYSRSMLGHMETGVRVASAEVIAWYQRACGPVDPVTAVSALGRADVDRRSFLRNAAYSAALTATGLTSPPQMARLIRVNDSTRVGMAEIHAIQAVTDAFSRLDEVRGGGVGATAVAEFLATDVAALLRARFADSDVRAEAFSAASELAYLAGFKAHDAGKDGVAQRYYLSALRLAEESGMPGQAGFAQRILALHSLDVRQPQYAVPLAEEAAGSARGRVSKSTQVLFDVATARCHAETGDFRAARAALAQAEPWIDSDVTDRPRWAALFCPNQASTARQASKAFTAIGDLTEAERYLDFSHQVWNPQTHTRIRAISAAEVGLLRWRIGDYVGAVNIWRPAVPVLSTIASGRATKQMTRINRYAPDLIASATTHAACSS</sequence>
<dbReference type="InterPro" id="IPR011990">
    <property type="entry name" value="TPR-like_helical_dom_sf"/>
</dbReference>
<reference evidence="2 3" key="1">
    <citation type="submission" date="2017-10" db="EMBL/GenBank/DDBJ databases">
        <title>Comparative genomics between pathogenic Norcardia.</title>
        <authorList>
            <person name="Zeng L."/>
        </authorList>
    </citation>
    <scope>NUCLEOTIDE SEQUENCE [LARGE SCALE GENOMIC DNA]</scope>
    <source>
        <strain evidence="2 3">NC_YFY_NT001</strain>
    </source>
</reference>
<dbReference type="KEGG" id="ntp:CRH09_20445"/>
<dbReference type="Pfam" id="PF13560">
    <property type="entry name" value="HTH_31"/>
    <property type="match status" value="1"/>
</dbReference>
<organism evidence="2 3">
    <name type="scientific">Nocardia terpenica</name>
    <dbReference type="NCBI Taxonomy" id="455432"/>
    <lineage>
        <taxon>Bacteria</taxon>
        <taxon>Bacillati</taxon>
        <taxon>Actinomycetota</taxon>
        <taxon>Actinomycetes</taxon>
        <taxon>Mycobacteriales</taxon>
        <taxon>Nocardiaceae</taxon>
        <taxon>Nocardia</taxon>
    </lineage>
</organism>
<accession>A0A291RKT4</accession>
<dbReference type="CDD" id="cd00093">
    <property type="entry name" value="HTH_XRE"/>
    <property type="match status" value="1"/>
</dbReference>
<name>A0A291RKT4_9NOCA</name>
<dbReference type="AlphaFoldDB" id="A0A291RKT4"/>
<dbReference type="SUPFAM" id="SSF48452">
    <property type="entry name" value="TPR-like"/>
    <property type="match status" value="1"/>
</dbReference>
<dbReference type="PROSITE" id="PS50943">
    <property type="entry name" value="HTH_CROC1"/>
    <property type="match status" value="1"/>
</dbReference>
<dbReference type="Gene3D" id="1.10.260.40">
    <property type="entry name" value="lambda repressor-like DNA-binding domains"/>
    <property type="match status" value="1"/>
</dbReference>
<feature type="domain" description="HTH cro/C1-type" evidence="1">
    <location>
        <begin position="94"/>
        <end position="134"/>
    </location>
</feature>
<evidence type="ECO:0000313" key="3">
    <source>
        <dbReference type="Proteomes" id="UP000221961"/>
    </source>
</evidence>
<proteinExistence type="predicted"/>
<dbReference type="Proteomes" id="UP000221961">
    <property type="component" value="Chromosome"/>
</dbReference>
<dbReference type="InterPro" id="IPR001387">
    <property type="entry name" value="Cro/C1-type_HTH"/>
</dbReference>